<feature type="transmembrane region" description="Helical" evidence="10">
    <location>
        <begin position="29"/>
        <end position="50"/>
    </location>
</feature>
<evidence type="ECO:0000256" key="10">
    <source>
        <dbReference type="SAM" id="Phobius"/>
    </source>
</evidence>
<keyword evidence="3" id="KW-0808">Transferase</keyword>
<evidence type="ECO:0000256" key="8">
    <source>
        <dbReference type="ARBA" id="ARBA00023136"/>
    </source>
</evidence>
<keyword evidence="8 10" id="KW-0472">Membrane</keyword>
<dbReference type="EMBL" id="BMAT01012993">
    <property type="protein sequence ID" value="GFS03392.1"/>
    <property type="molecule type" value="Genomic_DNA"/>
</dbReference>
<dbReference type="GO" id="GO:0000139">
    <property type="term" value="C:Golgi membrane"/>
    <property type="evidence" value="ECO:0007669"/>
    <property type="project" value="UniProtKB-SubCell"/>
</dbReference>
<gene>
    <name evidence="11" type="ORF">ElyMa_006469600</name>
</gene>
<dbReference type="Proteomes" id="UP000762676">
    <property type="component" value="Unassembled WGS sequence"/>
</dbReference>
<keyword evidence="9" id="KW-0325">Glycoprotein</keyword>
<name>A0AAV4HZN6_9GAST</name>
<evidence type="ECO:0000313" key="12">
    <source>
        <dbReference type="Proteomes" id="UP000762676"/>
    </source>
</evidence>
<evidence type="ECO:0000256" key="4">
    <source>
        <dbReference type="ARBA" id="ARBA00022692"/>
    </source>
</evidence>
<keyword evidence="12" id="KW-1185">Reference proteome</keyword>
<evidence type="ECO:0000256" key="2">
    <source>
        <dbReference type="ARBA" id="ARBA00008124"/>
    </source>
</evidence>
<keyword evidence="4 10" id="KW-0812">Transmembrane</keyword>
<dbReference type="Pfam" id="PF06990">
    <property type="entry name" value="Gal-3-0_sulfotr"/>
    <property type="match status" value="1"/>
</dbReference>
<organism evidence="11 12">
    <name type="scientific">Elysia marginata</name>
    <dbReference type="NCBI Taxonomy" id="1093978"/>
    <lineage>
        <taxon>Eukaryota</taxon>
        <taxon>Metazoa</taxon>
        <taxon>Spiralia</taxon>
        <taxon>Lophotrochozoa</taxon>
        <taxon>Mollusca</taxon>
        <taxon>Gastropoda</taxon>
        <taxon>Heterobranchia</taxon>
        <taxon>Euthyneura</taxon>
        <taxon>Panpulmonata</taxon>
        <taxon>Sacoglossa</taxon>
        <taxon>Placobranchoidea</taxon>
        <taxon>Plakobranchidae</taxon>
        <taxon>Elysia</taxon>
    </lineage>
</organism>
<proteinExistence type="inferred from homology"/>
<evidence type="ECO:0000313" key="11">
    <source>
        <dbReference type="EMBL" id="GFS03392.1"/>
    </source>
</evidence>
<reference evidence="11 12" key="1">
    <citation type="journal article" date="2021" name="Elife">
        <title>Chloroplast acquisition without the gene transfer in kleptoplastic sea slugs, Plakobranchus ocellatus.</title>
        <authorList>
            <person name="Maeda T."/>
            <person name="Takahashi S."/>
            <person name="Yoshida T."/>
            <person name="Shimamura S."/>
            <person name="Takaki Y."/>
            <person name="Nagai Y."/>
            <person name="Toyoda A."/>
            <person name="Suzuki Y."/>
            <person name="Arimoto A."/>
            <person name="Ishii H."/>
            <person name="Satoh N."/>
            <person name="Nishiyama T."/>
            <person name="Hasebe M."/>
            <person name="Maruyama T."/>
            <person name="Minagawa J."/>
            <person name="Obokata J."/>
            <person name="Shigenobu S."/>
        </authorList>
    </citation>
    <scope>NUCLEOTIDE SEQUENCE [LARGE SCALE GENOMIC DNA]</scope>
</reference>
<dbReference type="InterPro" id="IPR009729">
    <property type="entry name" value="Gal-3-0_sulfotransfrase"/>
</dbReference>
<evidence type="ECO:0000256" key="9">
    <source>
        <dbReference type="ARBA" id="ARBA00023180"/>
    </source>
</evidence>
<dbReference type="InterPro" id="IPR027417">
    <property type="entry name" value="P-loop_NTPase"/>
</dbReference>
<evidence type="ECO:0000256" key="5">
    <source>
        <dbReference type="ARBA" id="ARBA00022968"/>
    </source>
</evidence>
<dbReference type="GO" id="GO:0001733">
    <property type="term" value="F:galactosylceramide sulfotransferase activity"/>
    <property type="evidence" value="ECO:0007669"/>
    <property type="project" value="InterPro"/>
</dbReference>
<evidence type="ECO:0000256" key="1">
    <source>
        <dbReference type="ARBA" id="ARBA00004323"/>
    </source>
</evidence>
<accession>A0AAV4HZN6</accession>
<comment type="caution">
    <text evidence="11">The sequence shown here is derived from an EMBL/GenBank/DDBJ whole genome shotgun (WGS) entry which is preliminary data.</text>
</comment>
<dbReference type="PANTHER" id="PTHR14647:SF87">
    <property type="entry name" value="PUTATIVE-RELATED"/>
    <property type="match status" value="1"/>
</dbReference>
<keyword evidence="5" id="KW-0735">Signal-anchor</keyword>
<dbReference type="GO" id="GO:0009247">
    <property type="term" value="P:glycolipid biosynthetic process"/>
    <property type="evidence" value="ECO:0007669"/>
    <property type="project" value="InterPro"/>
</dbReference>
<sequence length="456" mass="53612">MAWSGIEPTTSRSRLRRANHSATLPPATWRHYLGTVAGFLCLCIILLLYLGRNETLSRPVLLLPAPRIPQEDSLPEITQVVFAKVHKAASSTVQNILLRFAMRRNLSVLLPSKGAIISQSSFEIDPRKMSPHPEGKDKFDILCSHVVYDAKEIAKYFPDNAIRVAILREPMQQALSALVYYATQSWDNKLQKVIKKYPKDPINGFLRNPKEFYKQSRKYGPMTSYINNRMSLDLGFDWHHLESSKDNMTEINLFLKQVEDEFDLILISDYFDESMVLLRRYLHWQMKDIIYLKSNTAKPRPDTSPYMQQPIITADVAKSFRRWDRIDYELYDYFLPKFLQAIESELNFKEEVDAFKKIQASVLDFCFKKDDERNESLNIEKSEWTDRFTVSRTDCDLMKTKEIPLVKIARRKQLTRYKKYIRKIGIKEKPFDNSSTKTKLHRNPKRIYHFKTRDKQ</sequence>
<keyword evidence="6 10" id="KW-1133">Transmembrane helix</keyword>
<dbReference type="PANTHER" id="PTHR14647">
    <property type="entry name" value="GALACTOSE-3-O-SULFOTRANSFERASE"/>
    <property type="match status" value="1"/>
</dbReference>
<protein>
    <submittedName>
        <fullName evidence="11">Galactose-3-O-sulfotransferase 3</fullName>
    </submittedName>
</protein>
<dbReference type="Gene3D" id="3.40.50.300">
    <property type="entry name" value="P-loop containing nucleotide triphosphate hydrolases"/>
    <property type="match status" value="1"/>
</dbReference>
<keyword evidence="7" id="KW-0333">Golgi apparatus</keyword>
<evidence type="ECO:0000256" key="7">
    <source>
        <dbReference type="ARBA" id="ARBA00023034"/>
    </source>
</evidence>
<evidence type="ECO:0000256" key="3">
    <source>
        <dbReference type="ARBA" id="ARBA00022679"/>
    </source>
</evidence>
<evidence type="ECO:0000256" key="6">
    <source>
        <dbReference type="ARBA" id="ARBA00022989"/>
    </source>
</evidence>
<comment type="similarity">
    <text evidence="2">Belongs to the galactose-3-O-sulfotransferase family.</text>
</comment>
<comment type="subcellular location">
    <subcellularLocation>
        <location evidence="1">Golgi apparatus membrane</location>
        <topology evidence="1">Single-pass type II membrane protein</topology>
    </subcellularLocation>
</comment>
<dbReference type="AlphaFoldDB" id="A0AAV4HZN6"/>